<feature type="region of interest" description="Disordered" evidence="14">
    <location>
        <begin position="722"/>
        <end position="748"/>
    </location>
</feature>
<evidence type="ECO:0000256" key="2">
    <source>
        <dbReference type="ARBA" id="ARBA00004479"/>
    </source>
</evidence>
<evidence type="ECO:0000256" key="1">
    <source>
        <dbReference type="ARBA" id="ARBA00001947"/>
    </source>
</evidence>
<dbReference type="Pfam" id="PF13688">
    <property type="entry name" value="Reprolysin_5"/>
    <property type="match status" value="1"/>
</dbReference>
<feature type="binding site" evidence="13">
    <location>
        <position position="398"/>
    </location>
    <ligand>
        <name>Zn(2+)</name>
        <dbReference type="ChEBI" id="CHEBI:29105"/>
        <note>catalytic</note>
    </ligand>
</feature>
<protein>
    <recommendedName>
        <fullName evidence="20">ADAM 17-like protease</fullName>
    </recommendedName>
</protein>
<dbReference type="Gene3D" id="4.10.70.10">
    <property type="entry name" value="Disintegrin domain"/>
    <property type="match status" value="1"/>
</dbReference>
<dbReference type="CDD" id="cd04270">
    <property type="entry name" value="ZnMc_TACE_like"/>
    <property type="match status" value="1"/>
</dbReference>
<comment type="cofactor">
    <cofactor evidence="1">
        <name>Zn(2+)</name>
        <dbReference type="ChEBI" id="CHEBI:29105"/>
    </cofactor>
</comment>
<dbReference type="FunFam" id="3.40.390.10:FF:000017">
    <property type="entry name" value="Disintegrin and metalloproteinase domain-containing protein 17"/>
    <property type="match status" value="1"/>
</dbReference>
<name>A0A0K2T8H7_LEPSM</name>
<evidence type="ECO:0000313" key="19">
    <source>
        <dbReference type="EMBL" id="CDW21862.1"/>
    </source>
</evidence>
<evidence type="ECO:0000256" key="7">
    <source>
        <dbReference type="ARBA" id="ARBA00022801"/>
    </source>
</evidence>
<evidence type="ECO:0000256" key="10">
    <source>
        <dbReference type="ARBA" id="ARBA00023049"/>
    </source>
</evidence>
<dbReference type="SUPFAM" id="SSF57552">
    <property type="entry name" value="Blood coagulation inhibitor (disintegrin)"/>
    <property type="match status" value="1"/>
</dbReference>
<evidence type="ECO:0000256" key="3">
    <source>
        <dbReference type="ARBA" id="ARBA00022670"/>
    </source>
</evidence>
<keyword evidence="8 13" id="KW-0862">Zinc</keyword>
<proteinExistence type="predicted"/>
<dbReference type="InterPro" id="IPR051489">
    <property type="entry name" value="ADAM_Metalloproteinase"/>
</dbReference>
<feature type="binding site" evidence="13">
    <location>
        <position position="408"/>
    </location>
    <ligand>
        <name>Zn(2+)</name>
        <dbReference type="ChEBI" id="CHEBI:29105"/>
        <note>catalytic</note>
    </ligand>
</feature>
<evidence type="ECO:0000259" key="18">
    <source>
        <dbReference type="PROSITE" id="PS50215"/>
    </source>
</evidence>
<dbReference type="FunFam" id="4.10.70.10:FF:000003">
    <property type="entry name" value="Disintegrin and metalloproteinase domain-containing protein 17"/>
    <property type="match status" value="1"/>
</dbReference>
<dbReference type="GO" id="GO:0004222">
    <property type="term" value="F:metalloendopeptidase activity"/>
    <property type="evidence" value="ECO:0007669"/>
    <property type="project" value="InterPro"/>
</dbReference>
<evidence type="ECO:0000256" key="11">
    <source>
        <dbReference type="ARBA" id="ARBA00023136"/>
    </source>
</evidence>
<feature type="signal peptide" evidence="16">
    <location>
        <begin position="1"/>
        <end position="18"/>
    </location>
</feature>
<keyword evidence="5 13" id="KW-0479">Metal-binding</keyword>
<dbReference type="EMBL" id="HACA01004500">
    <property type="protein sequence ID" value="CDW21861.1"/>
    <property type="molecule type" value="Transcribed_RNA"/>
</dbReference>
<evidence type="ECO:0000256" key="13">
    <source>
        <dbReference type="PROSITE-ProRule" id="PRU00276"/>
    </source>
</evidence>
<evidence type="ECO:0000256" key="16">
    <source>
        <dbReference type="SAM" id="SignalP"/>
    </source>
</evidence>
<feature type="active site" evidence="13">
    <location>
        <position position="399"/>
    </location>
</feature>
<dbReference type="InterPro" id="IPR034025">
    <property type="entry name" value="ADAM10_ADAM17"/>
</dbReference>
<dbReference type="GO" id="GO:0046872">
    <property type="term" value="F:metal ion binding"/>
    <property type="evidence" value="ECO:0007669"/>
    <property type="project" value="UniProtKB-KW"/>
</dbReference>
<comment type="subcellular location">
    <subcellularLocation>
        <location evidence="2">Membrane</location>
        <topology evidence="2">Single-pass type I membrane protein</topology>
    </subcellularLocation>
</comment>
<feature type="chain" id="PRO_5013456346" description="ADAM 17-like protease" evidence="16">
    <location>
        <begin position="19"/>
        <end position="748"/>
    </location>
</feature>
<keyword evidence="10" id="KW-0482">Metalloprotease</keyword>
<evidence type="ECO:0000256" key="14">
    <source>
        <dbReference type="SAM" id="MobiDB-lite"/>
    </source>
</evidence>
<evidence type="ECO:0000256" key="15">
    <source>
        <dbReference type="SAM" id="Phobius"/>
    </source>
</evidence>
<accession>A0A0K2T8H7</accession>
<reference evidence="19" key="1">
    <citation type="submission" date="2014-05" db="EMBL/GenBank/DDBJ databases">
        <authorList>
            <person name="Chronopoulou M."/>
        </authorList>
    </citation>
    <scope>NUCLEOTIDE SEQUENCE</scope>
    <source>
        <tissue evidence="19">Whole organism</tissue>
    </source>
</reference>
<dbReference type="CDD" id="cd14246">
    <property type="entry name" value="ADAM17_MPD"/>
    <property type="match status" value="1"/>
</dbReference>
<dbReference type="InterPro" id="IPR036436">
    <property type="entry name" value="Disintegrin_dom_sf"/>
</dbReference>
<dbReference type="Pfam" id="PF00200">
    <property type="entry name" value="Disintegrin"/>
    <property type="match status" value="1"/>
</dbReference>
<dbReference type="InterPro" id="IPR024079">
    <property type="entry name" value="MetalloPept_cat_dom_sf"/>
</dbReference>
<feature type="binding site" evidence="13">
    <location>
        <position position="402"/>
    </location>
    <ligand>
        <name>Zn(2+)</name>
        <dbReference type="ChEBI" id="CHEBI:29105"/>
        <note>catalytic</note>
    </ligand>
</feature>
<keyword evidence="3" id="KW-0645">Protease</keyword>
<dbReference type="PANTHER" id="PTHR45702">
    <property type="entry name" value="ADAM10/ADAM17 METALLOPEPTIDASE FAMILY MEMBER"/>
    <property type="match status" value="1"/>
</dbReference>
<organism evidence="19">
    <name type="scientific">Lepeophtheirus salmonis</name>
    <name type="common">Salmon louse</name>
    <name type="synonym">Caligus salmonis</name>
    <dbReference type="NCBI Taxonomy" id="72036"/>
    <lineage>
        <taxon>Eukaryota</taxon>
        <taxon>Metazoa</taxon>
        <taxon>Ecdysozoa</taxon>
        <taxon>Arthropoda</taxon>
        <taxon>Crustacea</taxon>
        <taxon>Multicrustacea</taxon>
        <taxon>Hexanauplia</taxon>
        <taxon>Copepoda</taxon>
        <taxon>Siphonostomatoida</taxon>
        <taxon>Caligidae</taxon>
        <taxon>Lepeophtheirus</taxon>
    </lineage>
</organism>
<dbReference type="GO" id="GO:0007219">
    <property type="term" value="P:Notch signaling pathway"/>
    <property type="evidence" value="ECO:0007669"/>
    <property type="project" value="TreeGrafter"/>
</dbReference>
<dbReference type="GO" id="GO:0005886">
    <property type="term" value="C:plasma membrane"/>
    <property type="evidence" value="ECO:0007669"/>
    <property type="project" value="TreeGrafter"/>
</dbReference>
<dbReference type="SUPFAM" id="SSF55486">
    <property type="entry name" value="Metalloproteases ('zincins'), catalytic domain"/>
    <property type="match status" value="1"/>
</dbReference>
<dbReference type="InterPro" id="IPR001590">
    <property type="entry name" value="Peptidase_M12B"/>
</dbReference>
<keyword evidence="12" id="KW-1015">Disulfide bond</keyword>
<evidence type="ECO:0000256" key="5">
    <source>
        <dbReference type="ARBA" id="ARBA00022723"/>
    </source>
</evidence>
<keyword evidence="9 15" id="KW-1133">Transmembrane helix</keyword>
<sequence>MIWLKLLVLICLQGWSLSDITKNLRHFEILSASDLSHSIVKRGLADSNHQYNKIKEVGFKALGREFRLLLSPKTGLLHKSFKAVEENEDGSFSNVYIDPESFYQGRVFGELSSNAVVHFSEEGILTAKIQTSEDTYHVEPAWRFLSDSEYDLGSKMIAYKESDALLSWNVPHPLTQKLPEKVCDFIKEGNDSQIIHRDDDEEDFVLLSRSKRHNEYMSLRQTRCPLLLVADYRFYKEMGGSSSKTTVNYLISLIDRVHKIYEDTIWKDTSGSSGFSGMGFIIKKILVHRKPTLVQDGQVHYNMEKSSWDVRNLLEVFSRDDSHKHFCLAHLFTDIKFEGGILGLAYVGSPRRNSVGGICTPEYFKNSHTLYLNSGLSSSRNHYGQRVITREADLVTAHEFGHNWGSEHDPDSSECSPSASQGGSYLMYTYSVSGYDINNKKFSPCSLRFIRKVLLAKSSRCFSEPEESFCGNLRVEGDEECDAGLLGSEDTDACCDENCKLRPMAKCSDKNSPCCESCNFVLRGAKCRAANLGTCEQESHCTGDKASCPTSRAMRDGTQCLEKGECRKGECVPYCEIQGKQSCMCDTEKNACKRCCRERTNSSCYPALDQRGMEDQLPDGTPCYQGFCNKGICERTMQDVVERIWDFIEDFNINSVLKFLKDNVVGVVVFISLLFWIPCSCLISYVDRKRAEKDEEEWKWMTHNQLIHPRDNRRIVEISVPRSHTPCNGRRDLNRDHYHPSRNRLSAL</sequence>
<dbReference type="OrthoDB" id="2131567at2759"/>
<evidence type="ECO:0000256" key="8">
    <source>
        <dbReference type="ARBA" id="ARBA00022833"/>
    </source>
</evidence>
<keyword evidence="11 15" id="KW-0472">Membrane</keyword>
<dbReference type="EMBL" id="HACA01004501">
    <property type="protein sequence ID" value="CDW21862.1"/>
    <property type="molecule type" value="Transcribed_RNA"/>
</dbReference>
<keyword evidence="7" id="KW-0378">Hydrolase</keyword>
<evidence type="ECO:0000259" key="17">
    <source>
        <dbReference type="PROSITE" id="PS50214"/>
    </source>
</evidence>
<feature type="compositionally biased region" description="Basic and acidic residues" evidence="14">
    <location>
        <begin position="729"/>
        <end position="739"/>
    </location>
</feature>
<dbReference type="Gene3D" id="3.40.390.10">
    <property type="entry name" value="Collagenase (Catalytic Domain)"/>
    <property type="match status" value="1"/>
</dbReference>
<dbReference type="AlphaFoldDB" id="A0A0K2T8H7"/>
<dbReference type="InterPro" id="IPR032029">
    <property type="entry name" value="ADAM17_MPD"/>
</dbReference>
<evidence type="ECO:0000256" key="6">
    <source>
        <dbReference type="ARBA" id="ARBA00022729"/>
    </source>
</evidence>
<keyword evidence="6 16" id="KW-0732">Signal</keyword>
<evidence type="ECO:0000256" key="12">
    <source>
        <dbReference type="ARBA" id="ARBA00023157"/>
    </source>
</evidence>
<feature type="domain" description="Peptidase M12B" evidence="18">
    <location>
        <begin position="222"/>
        <end position="466"/>
    </location>
</feature>
<dbReference type="PANTHER" id="PTHR45702:SF6">
    <property type="entry name" value="DISINTEGRIN AND METALLOPROTEINASE DOMAIN-CONTAINING PROTEIN 17"/>
    <property type="match status" value="1"/>
</dbReference>
<dbReference type="SMART" id="SM00050">
    <property type="entry name" value="DISIN"/>
    <property type="match status" value="1"/>
</dbReference>
<evidence type="ECO:0000256" key="9">
    <source>
        <dbReference type="ARBA" id="ARBA00022989"/>
    </source>
</evidence>
<evidence type="ECO:0008006" key="20">
    <source>
        <dbReference type="Google" id="ProtNLM"/>
    </source>
</evidence>
<dbReference type="Gene3D" id="4.10.70.30">
    <property type="match status" value="1"/>
</dbReference>
<dbReference type="InterPro" id="IPR001762">
    <property type="entry name" value="Disintegrin_dom"/>
</dbReference>
<dbReference type="Pfam" id="PF16698">
    <property type="entry name" value="ADAM17_MPD"/>
    <property type="match status" value="1"/>
</dbReference>
<feature type="transmembrane region" description="Helical" evidence="15">
    <location>
        <begin position="664"/>
        <end position="686"/>
    </location>
</feature>
<keyword evidence="4 15" id="KW-0812">Transmembrane</keyword>
<dbReference type="PROSITE" id="PS50214">
    <property type="entry name" value="DISINTEGRIN_2"/>
    <property type="match status" value="1"/>
</dbReference>
<dbReference type="PROSITE" id="PS50215">
    <property type="entry name" value="ADAM_MEPRO"/>
    <property type="match status" value="1"/>
</dbReference>
<evidence type="ECO:0000256" key="4">
    <source>
        <dbReference type="ARBA" id="ARBA00022692"/>
    </source>
</evidence>
<dbReference type="GO" id="GO:0006509">
    <property type="term" value="P:membrane protein ectodomain proteolysis"/>
    <property type="evidence" value="ECO:0007669"/>
    <property type="project" value="TreeGrafter"/>
</dbReference>
<comment type="caution">
    <text evidence="13">Lacks conserved residue(s) required for the propagation of feature annotation.</text>
</comment>
<feature type="domain" description="Disintegrin" evidence="17">
    <location>
        <begin position="467"/>
        <end position="556"/>
    </location>
</feature>